<organism evidence="1">
    <name type="scientific">Arsenophonus endosymbiont of Trialeurodes vaporariorum</name>
    <dbReference type="NCBI Taxonomy" id="235567"/>
    <lineage>
        <taxon>Bacteria</taxon>
        <taxon>Pseudomonadati</taxon>
        <taxon>Pseudomonadota</taxon>
        <taxon>Gammaproteobacteria</taxon>
        <taxon>Enterobacterales</taxon>
        <taxon>Morganellaceae</taxon>
        <taxon>Arsenophonus</taxon>
    </lineage>
</organism>
<accession>A0A3B0M298</accession>
<proteinExistence type="predicted"/>
<name>A0A3B0M298_9GAMM</name>
<evidence type="ECO:0008006" key="2">
    <source>
        <dbReference type="Google" id="ProtNLM"/>
    </source>
</evidence>
<dbReference type="AlphaFoldDB" id="A0A3B0M298"/>
<dbReference type="InterPro" id="IPR036930">
    <property type="entry name" value="WGR_dom_sf"/>
</dbReference>
<gene>
    <name evidence="1" type="ORF">ARTV_3237</name>
</gene>
<sequence>MAKVETHRKALLGVSRYDKEGQIVGEITQADVEDNLQRLARRNKSNYQTINLLMRMLIWRWENDYRWYEAELCYDLFGDLLLIQRWGGLGNHLHGQKTEIVSDIFTGVAKLHAIDRQRRKRKNPYHRLE</sequence>
<dbReference type="EMBL" id="UFQR01000060">
    <property type="protein sequence ID" value="SSW96685.1"/>
    <property type="molecule type" value="Genomic_DNA"/>
</dbReference>
<reference evidence="1" key="1">
    <citation type="submission" date="2018-04" db="EMBL/GenBank/DDBJ databases">
        <authorList>
            <person name="Go L.Y."/>
            <person name="Mitchell J.A."/>
        </authorList>
    </citation>
    <scope>NUCLEOTIDE SEQUENCE</scope>
    <source>
        <strain evidence="1">ARTV</strain>
    </source>
</reference>
<protein>
    <recommendedName>
        <fullName evidence="2">WGR domain-containing protein</fullName>
    </recommendedName>
</protein>
<dbReference type="SUPFAM" id="SSF142921">
    <property type="entry name" value="WGR domain-like"/>
    <property type="match status" value="1"/>
</dbReference>
<evidence type="ECO:0000313" key="1">
    <source>
        <dbReference type="EMBL" id="SSW96685.1"/>
    </source>
</evidence>